<keyword evidence="4 9" id="KW-0812">Transmembrane</keyword>
<feature type="transmembrane region" description="Helical" evidence="9">
    <location>
        <begin position="6"/>
        <end position="22"/>
    </location>
</feature>
<evidence type="ECO:0008006" key="11">
    <source>
        <dbReference type="Google" id="ProtNLM"/>
    </source>
</evidence>
<comment type="subcellular location">
    <subcellularLocation>
        <location evidence="1">Membrane</location>
        <topology evidence="1">Multi-pass membrane protein</topology>
    </subcellularLocation>
</comment>
<keyword evidence="5" id="KW-0653">Protein transport</keyword>
<dbReference type="GO" id="GO:0009306">
    <property type="term" value="P:protein secretion"/>
    <property type="evidence" value="ECO:0007669"/>
    <property type="project" value="InterPro"/>
</dbReference>
<reference evidence="10" key="1">
    <citation type="journal article" date="2014" name="Front. Microbiol.">
        <title>High frequency of phylogenetically diverse reductive dehalogenase-homologous genes in deep subseafloor sedimentary metagenomes.</title>
        <authorList>
            <person name="Kawai M."/>
            <person name="Futagami T."/>
            <person name="Toyoda A."/>
            <person name="Takaki Y."/>
            <person name="Nishi S."/>
            <person name="Hori S."/>
            <person name="Arai W."/>
            <person name="Tsubouchi T."/>
            <person name="Morono Y."/>
            <person name="Uchiyama I."/>
            <person name="Ito T."/>
            <person name="Fujiyama A."/>
            <person name="Inagaki F."/>
            <person name="Takami H."/>
        </authorList>
    </citation>
    <scope>NUCLEOTIDE SEQUENCE</scope>
    <source>
        <strain evidence="10">Expedition CK06-06</strain>
    </source>
</reference>
<feature type="transmembrane region" description="Helical" evidence="9">
    <location>
        <begin position="51"/>
        <end position="74"/>
    </location>
</feature>
<gene>
    <name evidence="10" type="ORF">S01H4_13884</name>
</gene>
<keyword evidence="8 9" id="KW-0472">Membrane</keyword>
<keyword evidence="6 9" id="KW-1133">Transmembrane helix</keyword>
<evidence type="ECO:0000256" key="2">
    <source>
        <dbReference type="ARBA" id="ARBA00008445"/>
    </source>
</evidence>
<evidence type="ECO:0000256" key="3">
    <source>
        <dbReference type="ARBA" id="ARBA00022448"/>
    </source>
</evidence>
<comment type="caution">
    <text evidence="10">The sequence shown here is derived from an EMBL/GenBank/DDBJ whole genome shotgun (WGS) entry which is preliminary data.</text>
</comment>
<organism evidence="10">
    <name type="scientific">marine sediment metagenome</name>
    <dbReference type="NCBI Taxonomy" id="412755"/>
    <lineage>
        <taxon>unclassified sequences</taxon>
        <taxon>metagenomes</taxon>
        <taxon>ecological metagenomes</taxon>
    </lineage>
</organism>
<keyword evidence="3" id="KW-0813">Transport</keyword>
<evidence type="ECO:0000256" key="6">
    <source>
        <dbReference type="ARBA" id="ARBA00022989"/>
    </source>
</evidence>
<evidence type="ECO:0000256" key="8">
    <source>
        <dbReference type="ARBA" id="ARBA00023136"/>
    </source>
</evidence>
<dbReference type="AlphaFoldDB" id="X0ZI62"/>
<evidence type="ECO:0000256" key="9">
    <source>
        <dbReference type="SAM" id="Phobius"/>
    </source>
</evidence>
<dbReference type="GO" id="GO:0016020">
    <property type="term" value="C:membrane"/>
    <property type="evidence" value="ECO:0007669"/>
    <property type="project" value="UniProtKB-SubCell"/>
</dbReference>
<keyword evidence="7" id="KW-0811">Translocation</keyword>
<protein>
    <recommendedName>
        <fullName evidence="11">Protein-export membrane protein SecG</fullName>
    </recommendedName>
</protein>
<evidence type="ECO:0000256" key="1">
    <source>
        <dbReference type="ARBA" id="ARBA00004141"/>
    </source>
</evidence>
<evidence type="ECO:0000256" key="4">
    <source>
        <dbReference type="ARBA" id="ARBA00022692"/>
    </source>
</evidence>
<evidence type="ECO:0000256" key="5">
    <source>
        <dbReference type="ARBA" id="ARBA00022927"/>
    </source>
</evidence>
<dbReference type="Pfam" id="PF03840">
    <property type="entry name" value="SecG"/>
    <property type="match status" value="1"/>
</dbReference>
<evidence type="ECO:0000313" key="10">
    <source>
        <dbReference type="EMBL" id="GAG57827.1"/>
    </source>
</evidence>
<dbReference type="EMBL" id="BART01006103">
    <property type="protein sequence ID" value="GAG57827.1"/>
    <property type="molecule type" value="Genomic_DNA"/>
</dbReference>
<sequence length="75" mass="7616">MQIYLNIALCIVSVALIAVIVLQSRGAGLGGLGGGDAGGGSYHARRGIEKLLFNVTIGLSVTFFSLALLSVILVG</sequence>
<accession>X0ZI62</accession>
<proteinExistence type="inferred from homology"/>
<dbReference type="InterPro" id="IPR004692">
    <property type="entry name" value="SecG"/>
</dbReference>
<evidence type="ECO:0000256" key="7">
    <source>
        <dbReference type="ARBA" id="ARBA00023010"/>
    </source>
</evidence>
<dbReference type="GO" id="GO:0015450">
    <property type="term" value="F:protein-transporting ATPase activity"/>
    <property type="evidence" value="ECO:0007669"/>
    <property type="project" value="InterPro"/>
</dbReference>
<comment type="similarity">
    <text evidence="2">Belongs to the SecG family.</text>
</comment>
<dbReference type="NCBIfam" id="TIGR00810">
    <property type="entry name" value="secG"/>
    <property type="match status" value="1"/>
</dbReference>
<name>X0ZI62_9ZZZZ</name>